<dbReference type="Proteomes" id="UP000614216">
    <property type="component" value="Unassembled WGS sequence"/>
</dbReference>
<gene>
    <name evidence="2" type="ORF">JMN32_18140</name>
</gene>
<reference evidence="2" key="1">
    <citation type="submission" date="2021-01" db="EMBL/GenBank/DDBJ databases">
        <title>Fulvivirga kasyanovii gen. nov., sp nov., a novel member of the phylum Bacteroidetes isolated from seawater in a mussel farm.</title>
        <authorList>
            <person name="Zhao L.-H."/>
            <person name="Wang Z.-J."/>
        </authorList>
    </citation>
    <scope>NUCLEOTIDE SEQUENCE</scope>
    <source>
        <strain evidence="2">29W222</strain>
    </source>
</reference>
<keyword evidence="1" id="KW-0472">Membrane</keyword>
<evidence type="ECO:0000313" key="3">
    <source>
        <dbReference type="Proteomes" id="UP000614216"/>
    </source>
</evidence>
<dbReference type="RefSeq" id="WP_202857782.1">
    <property type="nucleotide sequence ID" value="NZ_JAEUGD010000059.1"/>
</dbReference>
<keyword evidence="3" id="KW-1185">Reference proteome</keyword>
<sequence>MKNKNLLEIQLFFAVAVMLTGLMLSFYIENVVLNELSKSLTIITGMTVMHICSLGNQKGTS</sequence>
<organism evidence="2 3">
    <name type="scientific">Fulvivirga marina</name>
    <dbReference type="NCBI Taxonomy" id="2494733"/>
    <lineage>
        <taxon>Bacteria</taxon>
        <taxon>Pseudomonadati</taxon>
        <taxon>Bacteroidota</taxon>
        <taxon>Cytophagia</taxon>
        <taxon>Cytophagales</taxon>
        <taxon>Fulvivirgaceae</taxon>
        <taxon>Fulvivirga</taxon>
    </lineage>
</organism>
<dbReference type="AlphaFoldDB" id="A0A937FY22"/>
<evidence type="ECO:0000256" key="1">
    <source>
        <dbReference type="SAM" id="Phobius"/>
    </source>
</evidence>
<protein>
    <submittedName>
        <fullName evidence="2">Uncharacterized protein</fullName>
    </submittedName>
</protein>
<comment type="caution">
    <text evidence="2">The sequence shown here is derived from an EMBL/GenBank/DDBJ whole genome shotgun (WGS) entry which is preliminary data.</text>
</comment>
<name>A0A937FY22_9BACT</name>
<accession>A0A937FY22</accession>
<proteinExistence type="predicted"/>
<keyword evidence="1" id="KW-1133">Transmembrane helix</keyword>
<evidence type="ECO:0000313" key="2">
    <source>
        <dbReference type="EMBL" id="MBL6448240.1"/>
    </source>
</evidence>
<keyword evidence="1" id="KW-0812">Transmembrane</keyword>
<dbReference type="EMBL" id="JAEUGD010000059">
    <property type="protein sequence ID" value="MBL6448240.1"/>
    <property type="molecule type" value="Genomic_DNA"/>
</dbReference>
<feature type="transmembrane region" description="Helical" evidence="1">
    <location>
        <begin position="7"/>
        <end position="28"/>
    </location>
</feature>